<keyword evidence="8" id="KW-1185">Reference proteome</keyword>
<feature type="transmembrane region" description="Helical" evidence="6">
    <location>
        <begin position="92"/>
        <end position="112"/>
    </location>
</feature>
<comment type="subcellular location">
    <subcellularLocation>
        <location evidence="1">Membrane</location>
        <topology evidence="1">Multi-pass membrane protein</topology>
    </subcellularLocation>
</comment>
<comment type="similarity">
    <text evidence="2">Belongs to the paxB family.</text>
</comment>
<feature type="transmembrane region" description="Helical" evidence="6">
    <location>
        <begin position="119"/>
        <end position="138"/>
    </location>
</feature>
<dbReference type="GO" id="GO:0016020">
    <property type="term" value="C:membrane"/>
    <property type="evidence" value="ECO:0007669"/>
    <property type="project" value="UniProtKB-SubCell"/>
</dbReference>
<feature type="transmembrane region" description="Helical" evidence="6">
    <location>
        <begin position="60"/>
        <end position="80"/>
    </location>
</feature>
<protein>
    <submittedName>
        <fullName evidence="7">Uncharacterized protein</fullName>
    </submittedName>
</protein>
<gene>
    <name evidence="7" type="ORF">BU26DRAFT_571142</name>
</gene>
<evidence type="ECO:0000313" key="8">
    <source>
        <dbReference type="Proteomes" id="UP000800094"/>
    </source>
</evidence>
<feature type="transmembrane region" description="Helical" evidence="6">
    <location>
        <begin position="150"/>
        <end position="170"/>
    </location>
</feature>
<dbReference type="GO" id="GO:0016829">
    <property type="term" value="F:lyase activity"/>
    <property type="evidence" value="ECO:0007669"/>
    <property type="project" value="InterPro"/>
</dbReference>
<name>A0A6A6HWL8_9PLEO</name>
<dbReference type="OrthoDB" id="5294024at2759"/>
<feature type="transmembrane region" description="Helical" evidence="6">
    <location>
        <begin position="30"/>
        <end position="53"/>
    </location>
</feature>
<evidence type="ECO:0000256" key="5">
    <source>
        <dbReference type="ARBA" id="ARBA00023136"/>
    </source>
</evidence>
<organism evidence="7 8">
    <name type="scientific">Trematosphaeria pertusa</name>
    <dbReference type="NCBI Taxonomy" id="390896"/>
    <lineage>
        <taxon>Eukaryota</taxon>
        <taxon>Fungi</taxon>
        <taxon>Dikarya</taxon>
        <taxon>Ascomycota</taxon>
        <taxon>Pezizomycotina</taxon>
        <taxon>Dothideomycetes</taxon>
        <taxon>Pleosporomycetidae</taxon>
        <taxon>Pleosporales</taxon>
        <taxon>Massarineae</taxon>
        <taxon>Trematosphaeriaceae</taxon>
        <taxon>Trematosphaeria</taxon>
    </lineage>
</organism>
<sequence length="242" mass="27891">MPFDLAHNLTSHHLIPQSTDLRLNPPESYLYIQDFLIISCGVLYALCYFFYILRTYDDRYIAGTPLYLAGTMAYELYYAFATTSTRMERAAFLAWFVMDVSFAAVAVVWACVKGRRIRMVRGLVGGVLAGVVILRALGWCWLDEREQVTAYWTGLVLQLPIGWASLFLLLRRGDTKGQSLEIWITRYLGCLTAYGVFFWRYLNAPNNWKYVGSWWSIWTIIVTLIPETVYPFVYVLGVFEGT</sequence>
<accession>A0A6A6HWL8</accession>
<keyword evidence="5 6" id="KW-0472">Membrane</keyword>
<evidence type="ECO:0000256" key="6">
    <source>
        <dbReference type="SAM" id="Phobius"/>
    </source>
</evidence>
<evidence type="ECO:0000256" key="3">
    <source>
        <dbReference type="ARBA" id="ARBA00022692"/>
    </source>
</evidence>
<reference evidence="7" key="1">
    <citation type="journal article" date="2020" name="Stud. Mycol.">
        <title>101 Dothideomycetes genomes: a test case for predicting lifestyles and emergence of pathogens.</title>
        <authorList>
            <person name="Haridas S."/>
            <person name="Albert R."/>
            <person name="Binder M."/>
            <person name="Bloem J."/>
            <person name="Labutti K."/>
            <person name="Salamov A."/>
            <person name="Andreopoulos B."/>
            <person name="Baker S."/>
            <person name="Barry K."/>
            <person name="Bills G."/>
            <person name="Bluhm B."/>
            <person name="Cannon C."/>
            <person name="Castanera R."/>
            <person name="Culley D."/>
            <person name="Daum C."/>
            <person name="Ezra D."/>
            <person name="Gonzalez J."/>
            <person name="Henrissat B."/>
            <person name="Kuo A."/>
            <person name="Liang C."/>
            <person name="Lipzen A."/>
            <person name="Lutzoni F."/>
            <person name="Magnuson J."/>
            <person name="Mondo S."/>
            <person name="Nolan M."/>
            <person name="Ohm R."/>
            <person name="Pangilinan J."/>
            <person name="Park H.-J."/>
            <person name="Ramirez L."/>
            <person name="Alfaro M."/>
            <person name="Sun H."/>
            <person name="Tritt A."/>
            <person name="Yoshinaga Y."/>
            <person name="Zwiers L.-H."/>
            <person name="Turgeon B."/>
            <person name="Goodwin S."/>
            <person name="Spatafora J."/>
            <person name="Crous P."/>
            <person name="Grigoriev I."/>
        </authorList>
    </citation>
    <scope>NUCLEOTIDE SEQUENCE</scope>
    <source>
        <strain evidence="7">CBS 122368</strain>
    </source>
</reference>
<dbReference type="Proteomes" id="UP000800094">
    <property type="component" value="Unassembled WGS sequence"/>
</dbReference>
<dbReference type="RefSeq" id="XP_033677480.1">
    <property type="nucleotide sequence ID" value="XM_033834108.1"/>
</dbReference>
<dbReference type="InterPro" id="IPR039020">
    <property type="entry name" value="PaxB-like"/>
</dbReference>
<evidence type="ECO:0000313" key="7">
    <source>
        <dbReference type="EMBL" id="KAF2242476.1"/>
    </source>
</evidence>
<dbReference type="EMBL" id="ML987208">
    <property type="protein sequence ID" value="KAF2242476.1"/>
    <property type="molecule type" value="Genomic_DNA"/>
</dbReference>
<proteinExistence type="inferred from homology"/>
<feature type="transmembrane region" description="Helical" evidence="6">
    <location>
        <begin position="182"/>
        <end position="202"/>
    </location>
</feature>
<dbReference type="PANTHER" id="PTHR42038">
    <property type="match status" value="1"/>
</dbReference>
<keyword evidence="3 6" id="KW-0812">Transmembrane</keyword>
<dbReference type="AlphaFoldDB" id="A0A6A6HWL8"/>
<dbReference type="Pfam" id="PF25129">
    <property type="entry name" value="Pyr4-TMTC"/>
    <property type="match status" value="1"/>
</dbReference>
<dbReference type="PANTHER" id="PTHR42038:SF4">
    <property type="entry name" value="INTEGRAL MEMBRANE PROTEIN"/>
    <property type="match status" value="1"/>
</dbReference>
<evidence type="ECO:0000256" key="1">
    <source>
        <dbReference type="ARBA" id="ARBA00004141"/>
    </source>
</evidence>
<evidence type="ECO:0000256" key="2">
    <source>
        <dbReference type="ARBA" id="ARBA00006757"/>
    </source>
</evidence>
<keyword evidence="4 6" id="KW-1133">Transmembrane helix</keyword>
<evidence type="ECO:0000256" key="4">
    <source>
        <dbReference type="ARBA" id="ARBA00022989"/>
    </source>
</evidence>
<dbReference type="GeneID" id="54587438"/>
<feature type="transmembrane region" description="Helical" evidence="6">
    <location>
        <begin position="214"/>
        <end position="239"/>
    </location>
</feature>